<feature type="transmembrane region" description="Helical" evidence="1">
    <location>
        <begin position="304"/>
        <end position="323"/>
    </location>
</feature>
<feature type="transmembrane region" description="Helical" evidence="1">
    <location>
        <begin position="17"/>
        <end position="36"/>
    </location>
</feature>
<keyword evidence="1" id="KW-0812">Transmembrane</keyword>
<proteinExistence type="predicted"/>
<evidence type="ECO:0000256" key="1">
    <source>
        <dbReference type="SAM" id="Phobius"/>
    </source>
</evidence>
<dbReference type="STRING" id="1802505.A3D01_03090"/>
<comment type="caution">
    <text evidence="2">The sequence shown here is derived from an EMBL/GenBank/DDBJ whole genome shotgun (WGS) entry which is preliminary data.</text>
</comment>
<organism evidence="2 3">
    <name type="scientific">Candidatus Woesebacteria bacterium RIFCSPHIGHO2_02_FULL_39_13</name>
    <dbReference type="NCBI Taxonomy" id="1802505"/>
    <lineage>
        <taxon>Bacteria</taxon>
        <taxon>Candidatus Woeseibacteriota</taxon>
    </lineage>
</organism>
<sequence length="410" mass="48162">MANFKKPIQNYPLGKRVVIMSMIFFFLICGLLNFFISGDQQFSNLAYSFLQGKLYFTQTKVAVYDTALFEGKFYWPLQPFPAIILIPFVYIFSLFGKFFLQGYLQFFLVAGVFYLIYRICRKIKYSSNDSLFLAFAFCFSSVFLGVALWPWSWYYSQVVATFLLFLGLYEFLSKKRHWVLGVISGLLFLTRTPASLIIVLFVADIYFNTHTTFRSRLLNLTKIISPFILAIFLAFLYNQLRFRNIFELGYNFQLIKGSALKAREYGIFNLIHLPGNLYYFLLSSPTPVFKDGLSHVLTYPYIKANPWGVSIFFTSPYFLYLFLLKYKNRLLKLMWVTALIIALPILLYYGVGYRQFGYRYSLDFLPLLFLILLIGYRRKYRILSKAFKIVILVVAHTNLYLFITFLSDFI</sequence>
<feature type="transmembrane region" description="Helical" evidence="1">
    <location>
        <begin position="386"/>
        <end position="406"/>
    </location>
</feature>
<feature type="transmembrane region" description="Helical" evidence="1">
    <location>
        <begin position="129"/>
        <end position="148"/>
    </location>
</feature>
<protein>
    <recommendedName>
        <fullName evidence="4">Glycosyltransferase RgtA/B/C/D-like domain-containing protein</fullName>
    </recommendedName>
</protein>
<keyword evidence="1" id="KW-1133">Transmembrane helix</keyword>
<evidence type="ECO:0008006" key="4">
    <source>
        <dbReference type="Google" id="ProtNLM"/>
    </source>
</evidence>
<evidence type="ECO:0000313" key="3">
    <source>
        <dbReference type="Proteomes" id="UP000177169"/>
    </source>
</evidence>
<feature type="transmembrane region" description="Helical" evidence="1">
    <location>
        <begin position="154"/>
        <end position="172"/>
    </location>
</feature>
<gene>
    <name evidence="2" type="ORF">A3D01_03090</name>
</gene>
<accession>A0A1F7Z4V8</accession>
<feature type="transmembrane region" description="Helical" evidence="1">
    <location>
        <begin position="179"/>
        <end position="203"/>
    </location>
</feature>
<dbReference type="AlphaFoldDB" id="A0A1F7Z4V8"/>
<feature type="transmembrane region" description="Helical" evidence="1">
    <location>
        <begin position="330"/>
        <end position="351"/>
    </location>
</feature>
<feature type="transmembrane region" description="Helical" evidence="1">
    <location>
        <begin position="223"/>
        <end position="240"/>
    </location>
</feature>
<dbReference type="EMBL" id="MGGR01000005">
    <property type="protein sequence ID" value="OGM34504.1"/>
    <property type="molecule type" value="Genomic_DNA"/>
</dbReference>
<keyword evidence="1" id="KW-0472">Membrane</keyword>
<feature type="transmembrane region" description="Helical" evidence="1">
    <location>
        <begin position="98"/>
        <end position="117"/>
    </location>
</feature>
<name>A0A1F7Z4V8_9BACT</name>
<feature type="transmembrane region" description="Helical" evidence="1">
    <location>
        <begin position="265"/>
        <end position="284"/>
    </location>
</feature>
<dbReference type="Proteomes" id="UP000177169">
    <property type="component" value="Unassembled WGS sequence"/>
</dbReference>
<reference evidence="2 3" key="1">
    <citation type="journal article" date="2016" name="Nat. Commun.">
        <title>Thousands of microbial genomes shed light on interconnected biogeochemical processes in an aquifer system.</title>
        <authorList>
            <person name="Anantharaman K."/>
            <person name="Brown C.T."/>
            <person name="Hug L.A."/>
            <person name="Sharon I."/>
            <person name="Castelle C.J."/>
            <person name="Probst A.J."/>
            <person name="Thomas B.C."/>
            <person name="Singh A."/>
            <person name="Wilkins M.J."/>
            <person name="Karaoz U."/>
            <person name="Brodie E.L."/>
            <person name="Williams K.H."/>
            <person name="Hubbard S.S."/>
            <person name="Banfield J.F."/>
        </authorList>
    </citation>
    <scope>NUCLEOTIDE SEQUENCE [LARGE SCALE GENOMIC DNA]</scope>
</reference>
<evidence type="ECO:0000313" key="2">
    <source>
        <dbReference type="EMBL" id="OGM34504.1"/>
    </source>
</evidence>
<feature type="transmembrane region" description="Helical" evidence="1">
    <location>
        <begin position="357"/>
        <end position="374"/>
    </location>
</feature>